<proteinExistence type="predicted"/>
<organism evidence="2 3">
    <name type="scientific">Symbiobacterium thermophilum</name>
    <dbReference type="NCBI Taxonomy" id="2734"/>
    <lineage>
        <taxon>Bacteria</taxon>
        <taxon>Bacillati</taxon>
        <taxon>Bacillota</taxon>
        <taxon>Clostridia</taxon>
        <taxon>Eubacteriales</taxon>
        <taxon>Symbiobacteriaceae</taxon>
        <taxon>Symbiobacterium</taxon>
    </lineage>
</organism>
<dbReference type="EMBL" id="LWLV01002470">
    <property type="protein sequence ID" value="OTA40185.1"/>
    <property type="molecule type" value="Genomic_DNA"/>
</dbReference>
<comment type="caution">
    <text evidence="2">The sequence shown here is derived from an EMBL/GenBank/DDBJ whole genome shotgun (WGS) entry which is preliminary data.</text>
</comment>
<evidence type="ECO:0000256" key="1">
    <source>
        <dbReference type="SAM" id="Phobius"/>
    </source>
</evidence>
<keyword evidence="1" id="KW-0472">Membrane</keyword>
<gene>
    <name evidence="2" type="ORF">A6D92_21945</name>
</gene>
<protein>
    <submittedName>
        <fullName evidence="2">Uncharacterized protein</fullName>
    </submittedName>
</protein>
<feature type="transmembrane region" description="Helical" evidence="1">
    <location>
        <begin position="28"/>
        <end position="45"/>
    </location>
</feature>
<name>A0A1Y2T4Q4_SYMTR</name>
<dbReference type="Proteomes" id="UP000194267">
    <property type="component" value="Unassembled WGS sequence"/>
</dbReference>
<accession>A0A1Y2T4Q4</accession>
<reference evidence="3" key="1">
    <citation type="submission" date="2016-04" db="EMBL/GenBank/DDBJ databases">
        <authorList>
            <person name="Antunes L.P."/>
            <person name="Martins L.F."/>
            <person name="Pereira R.V."/>
            <person name="Thomas A.M."/>
            <person name="Barbosa D."/>
            <person name="Nascimento L."/>
            <person name="Silva G.M."/>
            <person name="Condomitti G.W."/>
            <person name="Digiampietri L.A."/>
            <person name="Lombardi K.C."/>
            <person name="Ramos P.L."/>
            <person name="Quaggio R.B."/>
            <person name="Oliveira J.C."/>
            <person name="Pascon R.C."/>
            <person name="Cruz J.B."/>
            <person name="Silva A.M."/>
            <person name="Setubal J.C."/>
        </authorList>
    </citation>
    <scope>NUCLEOTIDE SEQUENCE [LARGE SCALE GENOMIC DNA]</scope>
</reference>
<evidence type="ECO:0000313" key="3">
    <source>
        <dbReference type="Proteomes" id="UP000194267"/>
    </source>
</evidence>
<keyword evidence="1" id="KW-1133">Transmembrane helix</keyword>
<feature type="transmembrane region" description="Helical" evidence="1">
    <location>
        <begin position="57"/>
        <end position="75"/>
    </location>
</feature>
<dbReference type="AlphaFoldDB" id="A0A1Y2T4Q4"/>
<evidence type="ECO:0000313" key="2">
    <source>
        <dbReference type="EMBL" id="OTA40185.1"/>
    </source>
</evidence>
<sequence>MQVLISAALAAAGTMVYARPFAGPGVGSPYFAIVTVSSAVGAGLQSVRASRARGSPLMFPAAYVRALVLTWLVHITV</sequence>
<keyword evidence="1" id="KW-0812">Transmembrane</keyword>